<dbReference type="GO" id="GO:0016020">
    <property type="term" value="C:membrane"/>
    <property type="evidence" value="ECO:0007669"/>
    <property type="project" value="InterPro"/>
</dbReference>
<evidence type="ECO:0000256" key="6">
    <source>
        <dbReference type="ARBA" id="ARBA00022777"/>
    </source>
</evidence>
<evidence type="ECO:0000259" key="11">
    <source>
        <dbReference type="SMART" id="SM00387"/>
    </source>
</evidence>
<keyword evidence="10" id="KW-1133">Transmembrane helix</keyword>
<evidence type="ECO:0000256" key="10">
    <source>
        <dbReference type="SAM" id="Phobius"/>
    </source>
</evidence>
<dbReference type="InterPro" id="IPR036890">
    <property type="entry name" value="HATPase_C_sf"/>
</dbReference>
<dbReference type="PANTHER" id="PTHR24421:SF10">
    <property type="entry name" value="NITRATE_NITRITE SENSOR PROTEIN NARQ"/>
    <property type="match status" value="1"/>
</dbReference>
<feature type="transmembrane region" description="Helical" evidence="10">
    <location>
        <begin position="124"/>
        <end position="144"/>
    </location>
</feature>
<evidence type="ECO:0000256" key="1">
    <source>
        <dbReference type="ARBA" id="ARBA00000085"/>
    </source>
</evidence>
<dbReference type="Gene3D" id="3.30.565.10">
    <property type="entry name" value="Histidine kinase-like ATPase, C-terminal domain"/>
    <property type="match status" value="1"/>
</dbReference>
<dbReference type="PANTHER" id="PTHR24421">
    <property type="entry name" value="NITRATE/NITRITE SENSOR PROTEIN NARX-RELATED"/>
    <property type="match status" value="1"/>
</dbReference>
<evidence type="ECO:0000256" key="9">
    <source>
        <dbReference type="SAM" id="MobiDB-lite"/>
    </source>
</evidence>
<comment type="caution">
    <text evidence="12">The sequence shown here is derived from an EMBL/GenBank/DDBJ whole genome shotgun (WGS) entry which is preliminary data.</text>
</comment>
<keyword evidence="4" id="KW-0808">Transferase</keyword>
<keyword evidence="10" id="KW-0472">Membrane</keyword>
<dbReference type="InterPro" id="IPR003594">
    <property type="entry name" value="HATPase_dom"/>
</dbReference>
<evidence type="ECO:0000313" key="13">
    <source>
        <dbReference type="Proteomes" id="UP000549695"/>
    </source>
</evidence>
<evidence type="ECO:0000256" key="8">
    <source>
        <dbReference type="ARBA" id="ARBA00023012"/>
    </source>
</evidence>
<feature type="transmembrane region" description="Helical" evidence="10">
    <location>
        <begin position="364"/>
        <end position="385"/>
    </location>
</feature>
<dbReference type="SUPFAM" id="SSF55874">
    <property type="entry name" value="ATPase domain of HSP90 chaperone/DNA topoisomerase II/histidine kinase"/>
    <property type="match status" value="1"/>
</dbReference>
<dbReference type="GO" id="GO:0000155">
    <property type="term" value="F:phosphorelay sensor kinase activity"/>
    <property type="evidence" value="ECO:0007669"/>
    <property type="project" value="InterPro"/>
</dbReference>
<dbReference type="GeneID" id="98055067"/>
<protein>
    <recommendedName>
        <fullName evidence="2">histidine kinase</fullName>
        <ecNumber evidence="2">2.7.13.3</ecNumber>
    </recommendedName>
</protein>
<dbReference type="AlphaFoldDB" id="A0A852WIH4"/>
<evidence type="ECO:0000256" key="7">
    <source>
        <dbReference type="ARBA" id="ARBA00022840"/>
    </source>
</evidence>
<organism evidence="12 13">
    <name type="scientific">Pseudonocardia alni</name>
    <name type="common">Amycolata alni</name>
    <dbReference type="NCBI Taxonomy" id="33907"/>
    <lineage>
        <taxon>Bacteria</taxon>
        <taxon>Bacillati</taxon>
        <taxon>Actinomycetota</taxon>
        <taxon>Actinomycetes</taxon>
        <taxon>Pseudonocardiales</taxon>
        <taxon>Pseudonocardiaceae</taxon>
        <taxon>Pseudonocardia</taxon>
    </lineage>
</organism>
<evidence type="ECO:0000256" key="3">
    <source>
        <dbReference type="ARBA" id="ARBA00022553"/>
    </source>
</evidence>
<reference evidence="12 13" key="1">
    <citation type="submission" date="2020-07" db="EMBL/GenBank/DDBJ databases">
        <title>Sequencing the genomes of 1000 actinobacteria strains.</title>
        <authorList>
            <person name="Klenk H.-P."/>
        </authorList>
    </citation>
    <scope>NUCLEOTIDE SEQUENCE [LARGE SCALE GENOMIC DNA]</scope>
    <source>
        <strain evidence="12 13">DSM 44749</strain>
    </source>
</reference>
<feature type="transmembrane region" description="Helical" evidence="10">
    <location>
        <begin position="58"/>
        <end position="79"/>
    </location>
</feature>
<sequence length="701" mass="71660">MPTAEPGTDAPAPAPTPLPGTRAGDVALAVLALILVAQELVTALVLEIPGYTHRLPLPLSVALAAVLSPAMAATVLLRRHRPRRAYLVLAVLAAPAMAFLGGFATLLWPLLAFSVARAPQRGPVGAAAWVTLPWLGALGLAGLLRVPVSPDPATEAGMLVGGSTVVAPLLVIAALAGRWSRSAALRADRERAETDRLRHGTALAAERSRIAEEIGGGVLSGLRGLVAQAGALGPGATEADLRAVRERARSVLAAMRRVLGVLRAPAAVEPGPVAVAVPEPAVPSRRRRLPVPDRAGLWALVAFVVPALLMGALVAPVAGVDTGQPVVDGFLRMLQLPWRNPAAAVVVVAQFALVAWWRTAPVPALLLAGAGSFAAGLLDGSNVFAESAWVLLVWGAATAAPVVPSAVAVVVSTLVVVAGGVLTGVWDRLGYPESVVVLNFLAVVPLWAAGVAVRHHRLDTAARRRALTEAGVRDALTRERLRVARDLHDVVAHHVSAVAVQAGAARLAADPATRAEALGHIADSVRRVAEALPALADLGPDPDGADLSPAALEALVAPSRSAGLPVEVTVGGSPAGTPGEAELFARRIVTEALTNTLRHAGPTPTRVRVTRGGDGDPVVVEVDDDGPVPGHRPDGTGSGLGLLGMRERVALLGGDLCTGPGDGPGWTVRAVLPRSPLVREDDPAASPISSCAPIREGTPGS</sequence>
<dbReference type="EC" id="2.7.13.3" evidence="2"/>
<feature type="transmembrane region" description="Helical" evidence="10">
    <location>
        <begin position="156"/>
        <end position="176"/>
    </location>
</feature>
<dbReference type="InterPro" id="IPR050482">
    <property type="entry name" value="Sensor_HK_TwoCompSys"/>
</dbReference>
<evidence type="ECO:0000313" key="12">
    <source>
        <dbReference type="EMBL" id="NYG05142.1"/>
    </source>
</evidence>
<keyword evidence="13" id="KW-1185">Reference proteome</keyword>
<dbReference type="GO" id="GO:0046983">
    <property type="term" value="F:protein dimerization activity"/>
    <property type="evidence" value="ECO:0007669"/>
    <property type="project" value="InterPro"/>
</dbReference>
<name>A0A852WIH4_PSEA5</name>
<keyword evidence="8" id="KW-0902">Two-component regulatory system</keyword>
<dbReference type="GO" id="GO:0005524">
    <property type="term" value="F:ATP binding"/>
    <property type="evidence" value="ECO:0007669"/>
    <property type="project" value="UniProtKB-KW"/>
</dbReference>
<proteinExistence type="predicted"/>
<dbReference type="EMBL" id="JACCCZ010000001">
    <property type="protein sequence ID" value="NYG05142.1"/>
    <property type="molecule type" value="Genomic_DNA"/>
</dbReference>
<dbReference type="InterPro" id="IPR011712">
    <property type="entry name" value="Sig_transdc_His_kin_sub3_dim/P"/>
</dbReference>
<dbReference type="RefSeq" id="WP_179762642.1">
    <property type="nucleotide sequence ID" value="NZ_BAAAJZ010000011.1"/>
</dbReference>
<evidence type="ECO:0000256" key="4">
    <source>
        <dbReference type="ARBA" id="ARBA00022679"/>
    </source>
</evidence>
<feature type="transmembrane region" description="Helical" evidence="10">
    <location>
        <begin position="85"/>
        <end position="112"/>
    </location>
</feature>
<keyword evidence="5" id="KW-0547">Nucleotide-binding</keyword>
<evidence type="ECO:0000256" key="2">
    <source>
        <dbReference type="ARBA" id="ARBA00012438"/>
    </source>
</evidence>
<feature type="region of interest" description="Disordered" evidence="9">
    <location>
        <begin position="677"/>
        <end position="701"/>
    </location>
</feature>
<feature type="transmembrane region" description="Helical" evidence="10">
    <location>
        <begin position="338"/>
        <end position="357"/>
    </location>
</feature>
<dbReference type="Proteomes" id="UP000549695">
    <property type="component" value="Unassembled WGS sequence"/>
</dbReference>
<keyword evidence="10" id="KW-0812">Transmembrane</keyword>
<feature type="transmembrane region" description="Helical" evidence="10">
    <location>
        <begin position="434"/>
        <end position="453"/>
    </location>
</feature>
<dbReference type="Gene3D" id="1.20.5.1930">
    <property type="match status" value="1"/>
</dbReference>
<feature type="transmembrane region" description="Helical" evidence="10">
    <location>
        <begin position="391"/>
        <end position="422"/>
    </location>
</feature>
<keyword evidence="6 12" id="KW-0418">Kinase</keyword>
<accession>A0A852WIH4</accession>
<keyword evidence="7" id="KW-0067">ATP-binding</keyword>
<gene>
    <name evidence="12" type="ORF">HDA37_005427</name>
</gene>
<comment type="catalytic activity">
    <reaction evidence="1">
        <text>ATP + protein L-histidine = ADP + protein N-phospho-L-histidine.</text>
        <dbReference type="EC" id="2.7.13.3"/>
    </reaction>
</comment>
<feature type="domain" description="Histidine kinase/HSP90-like ATPase" evidence="11">
    <location>
        <begin position="580"/>
        <end position="676"/>
    </location>
</feature>
<dbReference type="SMART" id="SM00387">
    <property type="entry name" value="HATPase_c"/>
    <property type="match status" value="1"/>
</dbReference>
<keyword evidence="3" id="KW-0597">Phosphoprotein</keyword>
<dbReference type="Pfam" id="PF07730">
    <property type="entry name" value="HisKA_3"/>
    <property type="match status" value="1"/>
</dbReference>
<feature type="transmembrane region" description="Helical" evidence="10">
    <location>
        <begin position="295"/>
        <end position="318"/>
    </location>
</feature>
<feature type="transmembrane region" description="Helical" evidence="10">
    <location>
        <begin position="26"/>
        <end position="46"/>
    </location>
</feature>
<evidence type="ECO:0000256" key="5">
    <source>
        <dbReference type="ARBA" id="ARBA00022741"/>
    </source>
</evidence>
<dbReference type="Pfam" id="PF02518">
    <property type="entry name" value="HATPase_c"/>
    <property type="match status" value="1"/>
</dbReference>